<dbReference type="PANTHER" id="PTHR45702">
    <property type="entry name" value="ADAM10/ADAM17 METALLOPEPTIDASE FAMILY MEMBER"/>
    <property type="match status" value="1"/>
</dbReference>
<dbReference type="GO" id="GO:0004222">
    <property type="term" value="F:metalloendopeptidase activity"/>
    <property type="evidence" value="ECO:0007669"/>
    <property type="project" value="InterPro"/>
</dbReference>
<dbReference type="PROSITE" id="PS50215">
    <property type="entry name" value="ADAM_MEPRO"/>
    <property type="match status" value="1"/>
</dbReference>
<evidence type="ECO:0000313" key="4">
    <source>
        <dbReference type="EMBL" id="CAG7832795.1"/>
    </source>
</evidence>
<dbReference type="GO" id="GO:0046872">
    <property type="term" value="F:metal ion binding"/>
    <property type="evidence" value="ECO:0007669"/>
    <property type="project" value="UniProtKB-KW"/>
</dbReference>
<name>A0A8J2LEU9_9HEXA</name>
<reference evidence="4" key="1">
    <citation type="submission" date="2021-06" db="EMBL/GenBank/DDBJ databases">
        <authorList>
            <person name="Hodson N. C."/>
            <person name="Mongue J. A."/>
            <person name="Jaron S. K."/>
        </authorList>
    </citation>
    <scope>NUCLEOTIDE SEQUENCE</scope>
</reference>
<sequence>MKMQLEARHVPMDFERHHYPGFHYQKINTQVEASWKDIPESFIKGRNSENCKVTLSINLTPFEYHEVTICLLKHKTKRSDPIFYKNTEINIFGDTYTPSQLLKDTQAVTGFIKDNPNSKVSGFLINGNFYGQLRFFEKTRFHHVVFYIEPLHNIKIYDPNCKCSQKIVNDPEGDVKPPTALLFEYTPRLNRNLPPGAKDYDDTAARKKRKRRHEKEYSEENIVHSDNDVIHIFKFKPAVITHDMFDTRRQETSICELCIWLQPNFAQKFALGGSVQHGAVEIIEIILFLNYIFRSTDFNQDGLPENIGFSIKRMLINDDIRVTTTGPEISHPGKPISEDSDTISEDSKTISEDYLFSSNVNTVSTKSVLALATKNLAPIFDSCCASLAFIYHNMAPAMVATNLRGLCTDRNIAVVSGILQANKLTNYDLFRATFHALGHLFGAHHDDMTNARCHETTRYSFLNPFVMHPVDQLNVGMRPGSHRMSPCTKDQITQFLASSGAACLISRNETFCGNGLLEKGEKCDCGSLWQCHSPLTFDALGPNVGRQKCDINLHQSQ</sequence>
<dbReference type="InterPro" id="IPR051489">
    <property type="entry name" value="ADAM_Metalloproteinase"/>
</dbReference>
<protein>
    <recommendedName>
        <fullName evidence="3">Peptidase M12B domain-containing protein</fullName>
    </recommendedName>
</protein>
<feature type="binding site" evidence="1">
    <location>
        <position position="439"/>
    </location>
    <ligand>
        <name>Zn(2+)</name>
        <dbReference type="ChEBI" id="CHEBI:29105"/>
        <note>catalytic</note>
    </ligand>
</feature>
<feature type="region of interest" description="Disordered" evidence="2">
    <location>
        <begin position="190"/>
        <end position="218"/>
    </location>
</feature>
<dbReference type="GO" id="GO:0006509">
    <property type="term" value="P:membrane protein ectodomain proteolysis"/>
    <property type="evidence" value="ECO:0007669"/>
    <property type="project" value="TreeGrafter"/>
</dbReference>
<accession>A0A8J2LEU9</accession>
<evidence type="ECO:0000259" key="3">
    <source>
        <dbReference type="PROSITE" id="PS50215"/>
    </source>
</evidence>
<dbReference type="AlphaFoldDB" id="A0A8J2LEU9"/>
<gene>
    <name evidence="4" type="ORF">AFUS01_LOCUS42463</name>
</gene>
<dbReference type="OrthoDB" id="2131567at2759"/>
<organism evidence="4 5">
    <name type="scientific">Allacma fusca</name>
    <dbReference type="NCBI Taxonomy" id="39272"/>
    <lineage>
        <taxon>Eukaryota</taxon>
        <taxon>Metazoa</taxon>
        <taxon>Ecdysozoa</taxon>
        <taxon>Arthropoda</taxon>
        <taxon>Hexapoda</taxon>
        <taxon>Collembola</taxon>
        <taxon>Symphypleona</taxon>
        <taxon>Sminthuridae</taxon>
        <taxon>Allacma</taxon>
    </lineage>
</organism>
<dbReference type="Proteomes" id="UP000708208">
    <property type="component" value="Unassembled WGS sequence"/>
</dbReference>
<dbReference type="EMBL" id="CAJVCH010567006">
    <property type="protein sequence ID" value="CAG7832795.1"/>
    <property type="molecule type" value="Genomic_DNA"/>
</dbReference>
<keyword evidence="1" id="KW-0479">Metal-binding</keyword>
<evidence type="ECO:0000313" key="5">
    <source>
        <dbReference type="Proteomes" id="UP000708208"/>
    </source>
</evidence>
<dbReference type="PANTHER" id="PTHR45702:SF2">
    <property type="entry name" value="KUZBANIAN, ISOFORM A"/>
    <property type="match status" value="1"/>
</dbReference>
<keyword evidence="5" id="KW-1185">Reference proteome</keyword>
<keyword evidence="1" id="KW-0862">Zinc</keyword>
<feature type="domain" description="Peptidase M12B" evidence="3">
    <location>
        <begin position="405"/>
        <end position="508"/>
    </location>
</feature>
<evidence type="ECO:0000256" key="1">
    <source>
        <dbReference type="PROSITE-ProRule" id="PRU00276"/>
    </source>
</evidence>
<proteinExistence type="predicted"/>
<dbReference type="GO" id="GO:0005886">
    <property type="term" value="C:plasma membrane"/>
    <property type="evidence" value="ECO:0007669"/>
    <property type="project" value="TreeGrafter"/>
</dbReference>
<comment type="caution">
    <text evidence="4">The sequence shown here is derived from an EMBL/GenBank/DDBJ whole genome shotgun (WGS) entry which is preliminary data.</text>
</comment>
<feature type="binding site" evidence="1">
    <location>
        <position position="445"/>
    </location>
    <ligand>
        <name>Zn(2+)</name>
        <dbReference type="ChEBI" id="CHEBI:29105"/>
        <note>catalytic</note>
    </ligand>
</feature>
<evidence type="ECO:0000256" key="2">
    <source>
        <dbReference type="SAM" id="MobiDB-lite"/>
    </source>
</evidence>
<feature type="binding site" evidence="1">
    <location>
        <position position="435"/>
    </location>
    <ligand>
        <name>Zn(2+)</name>
        <dbReference type="ChEBI" id="CHEBI:29105"/>
        <note>catalytic</note>
    </ligand>
</feature>
<comment type="caution">
    <text evidence="1">Lacks conserved residue(s) required for the propagation of feature annotation.</text>
</comment>
<dbReference type="GO" id="GO:0007219">
    <property type="term" value="P:Notch signaling pathway"/>
    <property type="evidence" value="ECO:0007669"/>
    <property type="project" value="TreeGrafter"/>
</dbReference>
<dbReference type="InterPro" id="IPR001590">
    <property type="entry name" value="Peptidase_M12B"/>
</dbReference>